<evidence type="ECO:0000256" key="1">
    <source>
        <dbReference type="SAM" id="MobiDB-lite"/>
    </source>
</evidence>
<evidence type="ECO:0000313" key="3">
    <source>
        <dbReference type="EMBL" id="KUL21814.1"/>
    </source>
</evidence>
<feature type="chain" id="PRO_5007097472" description="Serine/threonine protein kinase" evidence="2">
    <location>
        <begin position="26"/>
        <end position="242"/>
    </location>
</feature>
<keyword evidence="2" id="KW-0732">Signal</keyword>
<accession>A0A101J7U4</accession>
<feature type="region of interest" description="Disordered" evidence="1">
    <location>
        <begin position="27"/>
        <end position="86"/>
    </location>
</feature>
<feature type="signal peptide" evidence="2">
    <location>
        <begin position="1"/>
        <end position="25"/>
    </location>
</feature>
<feature type="region of interest" description="Disordered" evidence="1">
    <location>
        <begin position="210"/>
        <end position="242"/>
    </location>
</feature>
<protein>
    <recommendedName>
        <fullName evidence="5">Serine/threonine protein kinase</fullName>
    </recommendedName>
</protein>
<dbReference type="AlphaFoldDB" id="A0A101J7U4"/>
<dbReference type="Proteomes" id="UP000053923">
    <property type="component" value="Unassembled WGS sequence"/>
</dbReference>
<feature type="compositionally biased region" description="Low complexity" evidence="1">
    <location>
        <begin position="32"/>
        <end position="42"/>
    </location>
</feature>
<gene>
    <name evidence="3" type="ORF">ADL12_43995</name>
</gene>
<evidence type="ECO:0008006" key="5">
    <source>
        <dbReference type="Google" id="ProtNLM"/>
    </source>
</evidence>
<proteinExistence type="predicted"/>
<keyword evidence="4" id="KW-1185">Reference proteome</keyword>
<reference evidence="4" key="1">
    <citation type="submission" date="2015-10" db="EMBL/GenBank/DDBJ databases">
        <authorList>
            <person name="Ju K.-S."/>
            <person name="Doroghazi J.R."/>
            <person name="Metcalf W.W."/>
        </authorList>
    </citation>
    <scope>NUCLEOTIDE SEQUENCE [LARGE SCALE GENOMIC DNA]</scope>
    <source>
        <strain evidence="4">NRRL 3151</strain>
    </source>
</reference>
<organism evidence="3 4">
    <name type="scientific">Streptomyces regalis</name>
    <dbReference type="NCBI Taxonomy" id="68262"/>
    <lineage>
        <taxon>Bacteria</taxon>
        <taxon>Bacillati</taxon>
        <taxon>Actinomycetota</taxon>
        <taxon>Actinomycetes</taxon>
        <taxon>Kitasatosporales</taxon>
        <taxon>Streptomycetaceae</taxon>
        <taxon>Streptomyces</taxon>
    </lineage>
</organism>
<evidence type="ECO:0000256" key="2">
    <source>
        <dbReference type="SAM" id="SignalP"/>
    </source>
</evidence>
<sequence>MKRPGPLLTLLAGLLVGVFMLSFNAATGTKNTSSSSPDTTADTTKESQSPAATASPTPTPTRTTPPPSPSPTTAPVPDAGYAGRTDDDSSAVALTLRDGRAIAYFCDGRAKESWLKGEVTDDGTMRLTGKDGSVLNGTIQQGVGVPPLERSREWGRIRGTVDIDGGHYAFTADRTKKPSGLYRATATVRGAKVDGGWIVLQDGRQVGLLTREGQPSRAPRLDPETGTVPVDGQQLTARRATP</sequence>
<feature type="compositionally biased region" description="Pro residues" evidence="1">
    <location>
        <begin position="57"/>
        <end position="74"/>
    </location>
</feature>
<dbReference type="OrthoDB" id="4538973at2"/>
<evidence type="ECO:0000313" key="4">
    <source>
        <dbReference type="Proteomes" id="UP000053923"/>
    </source>
</evidence>
<dbReference type="EMBL" id="LLZG01000403">
    <property type="protein sequence ID" value="KUL21814.1"/>
    <property type="molecule type" value="Genomic_DNA"/>
</dbReference>
<comment type="caution">
    <text evidence="3">The sequence shown here is derived from an EMBL/GenBank/DDBJ whole genome shotgun (WGS) entry which is preliminary data.</text>
</comment>
<dbReference type="RefSeq" id="WP_062714081.1">
    <property type="nucleotide sequence ID" value="NZ_LLZG01000403.1"/>
</dbReference>
<name>A0A101J7U4_9ACTN</name>